<evidence type="ECO:0000256" key="4">
    <source>
        <dbReference type="ARBA" id="ARBA00023136"/>
    </source>
</evidence>
<feature type="transmembrane region" description="Helical" evidence="5">
    <location>
        <begin position="352"/>
        <end position="380"/>
    </location>
</feature>
<dbReference type="GO" id="GO:0016020">
    <property type="term" value="C:membrane"/>
    <property type="evidence" value="ECO:0007669"/>
    <property type="project" value="UniProtKB-SubCell"/>
</dbReference>
<protein>
    <submittedName>
        <fullName evidence="7">Unannotated protein</fullName>
    </submittedName>
</protein>
<feature type="transmembrane region" description="Helical" evidence="5">
    <location>
        <begin position="246"/>
        <end position="269"/>
    </location>
</feature>
<evidence type="ECO:0000313" key="7">
    <source>
        <dbReference type="EMBL" id="CAB4599631.1"/>
    </source>
</evidence>
<dbReference type="PRINTS" id="PR01035">
    <property type="entry name" value="TCRTETA"/>
</dbReference>
<dbReference type="PANTHER" id="PTHR23526">
    <property type="entry name" value="INTEGRAL MEMBRANE TRANSPORT PROTEIN-RELATED"/>
    <property type="match status" value="1"/>
</dbReference>
<dbReference type="InterPro" id="IPR052528">
    <property type="entry name" value="Sugar_transport-like"/>
</dbReference>
<dbReference type="AlphaFoldDB" id="A0A6J6GEE5"/>
<dbReference type="InterPro" id="IPR020846">
    <property type="entry name" value="MFS_dom"/>
</dbReference>
<evidence type="ECO:0000256" key="2">
    <source>
        <dbReference type="ARBA" id="ARBA00022692"/>
    </source>
</evidence>
<dbReference type="InterPro" id="IPR011701">
    <property type="entry name" value="MFS"/>
</dbReference>
<evidence type="ECO:0000256" key="5">
    <source>
        <dbReference type="SAM" id="Phobius"/>
    </source>
</evidence>
<organism evidence="7">
    <name type="scientific">freshwater metagenome</name>
    <dbReference type="NCBI Taxonomy" id="449393"/>
    <lineage>
        <taxon>unclassified sequences</taxon>
        <taxon>metagenomes</taxon>
        <taxon>ecological metagenomes</taxon>
    </lineage>
</organism>
<name>A0A6J6GEE5_9ZZZZ</name>
<dbReference type="InterPro" id="IPR036259">
    <property type="entry name" value="MFS_trans_sf"/>
</dbReference>
<reference evidence="7" key="1">
    <citation type="submission" date="2020-05" db="EMBL/GenBank/DDBJ databases">
        <authorList>
            <person name="Chiriac C."/>
            <person name="Salcher M."/>
            <person name="Ghai R."/>
            <person name="Kavagutti S V."/>
        </authorList>
    </citation>
    <scope>NUCLEOTIDE SEQUENCE</scope>
</reference>
<dbReference type="GO" id="GO:0022857">
    <property type="term" value="F:transmembrane transporter activity"/>
    <property type="evidence" value="ECO:0007669"/>
    <property type="project" value="InterPro"/>
</dbReference>
<dbReference type="InterPro" id="IPR001958">
    <property type="entry name" value="Tet-R_TetA/multi-R_MdtG-like"/>
</dbReference>
<dbReference type="EMBL" id="CAEZUF010000131">
    <property type="protein sequence ID" value="CAB4599631.1"/>
    <property type="molecule type" value="Genomic_DNA"/>
</dbReference>
<keyword evidence="2 5" id="KW-0812">Transmembrane</keyword>
<gene>
    <name evidence="7" type="ORF">UFOPK1791_01037</name>
</gene>
<feature type="transmembrane region" description="Helical" evidence="5">
    <location>
        <begin position="281"/>
        <end position="298"/>
    </location>
</feature>
<feature type="transmembrane region" description="Helical" evidence="5">
    <location>
        <begin position="304"/>
        <end position="331"/>
    </location>
</feature>
<comment type="subcellular location">
    <subcellularLocation>
        <location evidence="1">Membrane</location>
        <topology evidence="1">Multi-pass membrane protein</topology>
    </subcellularLocation>
</comment>
<proteinExistence type="predicted"/>
<dbReference type="PROSITE" id="PS50850">
    <property type="entry name" value="MFS"/>
    <property type="match status" value="1"/>
</dbReference>
<dbReference type="PANTHER" id="PTHR23526:SF4">
    <property type="entry name" value="INTEGRAL MEMBRANE TRANSPORT PROTEIN"/>
    <property type="match status" value="1"/>
</dbReference>
<dbReference type="CDD" id="cd17325">
    <property type="entry name" value="MFS_MdtG_SLC18_like"/>
    <property type="match status" value="1"/>
</dbReference>
<feature type="transmembrane region" description="Helical" evidence="5">
    <location>
        <begin position="97"/>
        <end position="122"/>
    </location>
</feature>
<accession>A0A6J6GEE5</accession>
<sequence>MRSVIIQRWALLTLFNSALLQGAIYVIRPMITYRGLELGLDGTGIGVLGALYAILPVALAVSFGRLVGKVGEKKFLIWGGLSVLVTGLLLSNANSFLILGILTAIAGTGHLAVMVGGQTMMANRSEPGSYDKYFGYYTFSASLGQMVGSLLGGIAGGSNGSLPKSTATAFLVSAVLAFIGVLPILFTKSLKVSIADKVAASDHKVKAREVIKNPGLKSALFTSAAVSSTVDVLVIFLPLFGQENNLSPVVIGTILAIRSGASMLSRLFLGELSRRFGSKRIMILSGLVATITIGSLILTTNVLIIEAIILVAGFALGIGQPLTMAWVSLASAPEERGMAISLRLTGNRVGQFILPVGAGLVAGSMGVSSVFLGLAGLLAASTLVSNRYE</sequence>
<keyword evidence="3 5" id="KW-1133">Transmembrane helix</keyword>
<feature type="transmembrane region" description="Helical" evidence="5">
    <location>
        <begin position="218"/>
        <end position="240"/>
    </location>
</feature>
<evidence type="ECO:0000259" key="6">
    <source>
        <dbReference type="PROSITE" id="PS50850"/>
    </source>
</evidence>
<evidence type="ECO:0000256" key="1">
    <source>
        <dbReference type="ARBA" id="ARBA00004141"/>
    </source>
</evidence>
<dbReference type="Gene3D" id="1.20.1250.20">
    <property type="entry name" value="MFS general substrate transporter like domains"/>
    <property type="match status" value="1"/>
</dbReference>
<dbReference type="SUPFAM" id="SSF103473">
    <property type="entry name" value="MFS general substrate transporter"/>
    <property type="match status" value="1"/>
</dbReference>
<dbReference type="Pfam" id="PF07690">
    <property type="entry name" value="MFS_1"/>
    <property type="match status" value="1"/>
</dbReference>
<feature type="transmembrane region" description="Helical" evidence="5">
    <location>
        <begin position="75"/>
        <end position="91"/>
    </location>
</feature>
<feature type="transmembrane region" description="Helical" evidence="5">
    <location>
        <begin position="134"/>
        <end position="155"/>
    </location>
</feature>
<feature type="transmembrane region" description="Helical" evidence="5">
    <location>
        <begin position="167"/>
        <end position="187"/>
    </location>
</feature>
<feature type="transmembrane region" description="Helical" evidence="5">
    <location>
        <begin position="44"/>
        <end position="63"/>
    </location>
</feature>
<keyword evidence="4 5" id="KW-0472">Membrane</keyword>
<feature type="domain" description="Major facilitator superfamily (MFS) profile" evidence="6">
    <location>
        <begin position="2"/>
        <end position="389"/>
    </location>
</feature>
<evidence type="ECO:0000256" key="3">
    <source>
        <dbReference type="ARBA" id="ARBA00022989"/>
    </source>
</evidence>